<protein>
    <submittedName>
        <fullName evidence="1">Uncharacterized protein</fullName>
    </submittedName>
</protein>
<dbReference type="AlphaFoldDB" id="A0A7K0D1Y6"/>
<organism evidence="1 2">
    <name type="scientific">Nocardia macrotermitis</name>
    <dbReference type="NCBI Taxonomy" id="2585198"/>
    <lineage>
        <taxon>Bacteria</taxon>
        <taxon>Bacillati</taxon>
        <taxon>Actinomycetota</taxon>
        <taxon>Actinomycetes</taxon>
        <taxon>Mycobacteriales</taxon>
        <taxon>Nocardiaceae</taxon>
        <taxon>Nocardia</taxon>
    </lineage>
</organism>
<evidence type="ECO:0000313" key="1">
    <source>
        <dbReference type="EMBL" id="MQY19735.1"/>
    </source>
</evidence>
<name>A0A7K0D1Y6_9NOCA</name>
<sequence>MWKVIAFGASAWWCCATPAPGAIIEVFGVPAELVICIAVPGWCCPNDAAEAFGVVCEVIAFIASARWCCATPAPGVIISAAAGATADAFVLSVSADRADVTLTDRWSPGVFAAPFEVAVGIVVARRLALECEVSWLLIGCGAMYPAEPAAGDASVTEGGSIGGFTVPYAVGRGGVIVDAPGVVIDIPGWWGVVDEWGNGCAAMGSGVWAATKVCMSMMPSSSVSRPADRTYPVARCWGRGLTGTV</sequence>
<accession>A0A7K0D1Y6</accession>
<dbReference type="EMBL" id="WEGK01000005">
    <property type="protein sequence ID" value="MQY19735.1"/>
    <property type="molecule type" value="Genomic_DNA"/>
</dbReference>
<dbReference type="Proteomes" id="UP000438448">
    <property type="component" value="Unassembled WGS sequence"/>
</dbReference>
<evidence type="ECO:0000313" key="2">
    <source>
        <dbReference type="Proteomes" id="UP000438448"/>
    </source>
</evidence>
<keyword evidence="2" id="KW-1185">Reference proteome</keyword>
<gene>
    <name evidence="1" type="ORF">NRB20_28290</name>
</gene>
<reference evidence="1 2" key="1">
    <citation type="submission" date="2019-10" db="EMBL/GenBank/DDBJ databases">
        <title>Nocardia macrotermitis sp. nov. and Nocardia aurantia sp. nov., isolated from the gut of fungus growing-termite Macrotermes natalensis.</title>
        <authorList>
            <person name="Benndorf R."/>
            <person name="Schwitalla J."/>
            <person name="Martin K."/>
            <person name="De Beer W."/>
            <person name="Kaster A.-K."/>
            <person name="Vollmers J."/>
            <person name="Poulsen M."/>
            <person name="Beemelmanns C."/>
        </authorList>
    </citation>
    <scope>NUCLEOTIDE SEQUENCE [LARGE SCALE GENOMIC DNA]</scope>
    <source>
        <strain evidence="1 2">RB20</strain>
    </source>
</reference>
<comment type="caution">
    <text evidence="1">The sequence shown here is derived from an EMBL/GenBank/DDBJ whole genome shotgun (WGS) entry which is preliminary data.</text>
</comment>
<proteinExistence type="predicted"/>